<dbReference type="InterPro" id="IPR036890">
    <property type="entry name" value="HATPase_C_sf"/>
</dbReference>
<feature type="domain" description="Histidine kinase" evidence="13">
    <location>
        <begin position="314"/>
        <end position="516"/>
    </location>
</feature>
<proteinExistence type="predicted"/>
<evidence type="ECO:0000313" key="16">
    <source>
        <dbReference type="EMBL" id="QDV74694.1"/>
    </source>
</evidence>
<dbReference type="Pfam" id="PF02518">
    <property type="entry name" value="HATPase_c"/>
    <property type="match status" value="1"/>
</dbReference>
<dbReference type="InterPro" id="IPR003594">
    <property type="entry name" value="HATPase_dom"/>
</dbReference>
<keyword evidence="7" id="KW-0547">Nucleotide-binding</keyword>
<keyword evidence="6 16" id="KW-0808">Transferase</keyword>
<organism evidence="16 17">
    <name type="scientific">Botrimarina mediterranea</name>
    <dbReference type="NCBI Taxonomy" id="2528022"/>
    <lineage>
        <taxon>Bacteria</taxon>
        <taxon>Pseudomonadati</taxon>
        <taxon>Planctomycetota</taxon>
        <taxon>Planctomycetia</taxon>
        <taxon>Pirellulales</taxon>
        <taxon>Lacipirellulaceae</taxon>
        <taxon>Botrimarina</taxon>
    </lineage>
</organism>
<dbReference type="InterPro" id="IPR037006">
    <property type="entry name" value="CheA-like_homodim_sf"/>
</dbReference>
<feature type="domain" description="HPt" evidence="15">
    <location>
        <begin position="106"/>
        <end position="210"/>
    </location>
</feature>
<evidence type="ECO:0000256" key="8">
    <source>
        <dbReference type="ARBA" id="ARBA00022777"/>
    </source>
</evidence>
<keyword evidence="9" id="KW-0067">ATP-binding</keyword>
<evidence type="ECO:0000313" key="17">
    <source>
        <dbReference type="Proteomes" id="UP000316426"/>
    </source>
</evidence>
<dbReference type="SUPFAM" id="SSF47384">
    <property type="entry name" value="Homodimeric domain of signal transducing histidine kinase"/>
    <property type="match status" value="1"/>
</dbReference>
<dbReference type="InterPro" id="IPR004105">
    <property type="entry name" value="CheA-like_dim"/>
</dbReference>
<dbReference type="Gene3D" id="3.30.565.10">
    <property type="entry name" value="Histidine kinase-like ATPase, C-terminal domain"/>
    <property type="match status" value="1"/>
</dbReference>
<dbReference type="Pfam" id="PF01584">
    <property type="entry name" value="CheW"/>
    <property type="match status" value="1"/>
</dbReference>
<dbReference type="InterPro" id="IPR036641">
    <property type="entry name" value="HPT_dom_sf"/>
</dbReference>
<dbReference type="Pfam" id="PF01627">
    <property type="entry name" value="Hpt"/>
    <property type="match status" value="1"/>
</dbReference>
<evidence type="ECO:0000256" key="11">
    <source>
        <dbReference type="ARBA" id="ARBA00035100"/>
    </source>
</evidence>
<dbReference type="InterPro" id="IPR002545">
    <property type="entry name" value="CheW-lke_dom"/>
</dbReference>
<evidence type="ECO:0000256" key="7">
    <source>
        <dbReference type="ARBA" id="ARBA00022741"/>
    </source>
</evidence>
<keyword evidence="17" id="KW-1185">Reference proteome</keyword>
<dbReference type="KEGG" id="bmei:Spa11_29020"/>
<reference evidence="16 17" key="1">
    <citation type="submission" date="2019-02" db="EMBL/GenBank/DDBJ databases">
        <title>Deep-cultivation of Planctomycetes and their phenomic and genomic characterization uncovers novel biology.</title>
        <authorList>
            <person name="Wiegand S."/>
            <person name="Jogler M."/>
            <person name="Boedeker C."/>
            <person name="Pinto D."/>
            <person name="Vollmers J."/>
            <person name="Rivas-Marin E."/>
            <person name="Kohn T."/>
            <person name="Peeters S.H."/>
            <person name="Heuer A."/>
            <person name="Rast P."/>
            <person name="Oberbeckmann S."/>
            <person name="Bunk B."/>
            <person name="Jeske O."/>
            <person name="Meyerdierks A."/>
            <person name="Storesund J.E."/>
            <person name="Kallscheuer N."/>
            <person name="Luecker S."/>
            <person name="Lage O.M."/>
            <person name="Pohl T."/>
            <person name="Merkel B.J."/>
            <person name="Hornburger P."/>
            <person name="Mueller R.-W."/>
            <person name="Bruemmer F."/>
            <person name="Labrenz M."/>
            <person name="Spormann A.M."/>
            <person name="Op den Camp H."/>
            <person name="Overmann J."/>
            <person name="Amann R."/>
            <person name="Jetten M.S.M."/>
            <person name="Mascher T."/>
            <person name="Medema M.H."/>
            <person name="Devos D.P."/>
            <person name="Kaster A.-K."/>
            <person name="Ovreas L."/>
            <person name="Rohde M."/>
            <person name="Galperin M.Y."/>
            <person name="Jogler C."/>
        </authorList>
    </citation>
    <scope>NUCLEOTIDE SEQUENCE [LARGE SCALE GENOMIC DNA]</scope>
    <source>
        <strain evidence="16 17">Spa11</strain>
    </source>
</reference>
<dbReference type="SMART" id="SM00260">
    <property type="entry name" value="CheW"/>
    <property type="match status" value="1"/>
</dbReference>
<dbReference type="PRINTS" id="PR00344">
    <property type="entry name" value="BCTRLSENSOR"/>
</dbReference>
<dbReference type="Pfam" id="PF02895">
    <property type="entry name" value="H-kinase_dim"/>
    <property type="match status" value="1"/>
</dbReference>
<protein>
    <recommendedName>
        <fullName evidence="3">Chemotaxis protein CheA</fullName>
        <ecNumber evidence="2">2.7.13.3</ecNumber>
    </recommendedName>
</protein>
<dbReference type="InterPro" id="IPR004358">
    <property type="entry name" value="Sig_transdc_His_kin-like_C"/>
</dbReference>
<dbReference type="GO" id="GO:0000155">
    <property type="term" value="F:phosphorelay sensor kinase activity"/>
    <property type="evidence" value="ECO:0007669"/>
    <property type="project" value="InterPro"/>
</dbReference>
<evidence type="ECO:0000259" key="13">
    <source>
        <dbReference type="PROSITE" id="PS50109"/>
    </source>
</evidence>
<dbReference type="AlphaFoldDB" id="A0A518KA70"/>
<dbReference type="InterPro" id="IPR008207">
    <property type="entry name" value="Sig_transdc_His_kin_Hpt_dom"/>
</dbReference>
<dbReference type="SMART" id="SM00073">
    <property type="entry name" value="HPT"/>
    <property type="match status" value="1"/>
</dbReference>
<dbReference type="InterPro" id="IPR005467">
    <property type="entry name" value="His_kinase_dom"/>
</dbReference>
<feature type="modified residue" description="Phosphohistidine" evidence="12">
    <location>
        <position position="153"/>
    </location>
</feature>
<evidence type="ECO:0000256" key="5">
    <source>
        <dbReference type="ARBA" id="ARBA00022553"/>
    </source>
</evidence>
<gene>
    <name evidence="16" type="primary">cheA_2</name>
    <name evidence="16" type="ORF">Spa11_29020</name>
</gene>
<dbReference type="GO" id="GO:0005737">
    <property type="term" value="C:cytoplasm"/>
    <property type="evidence" value="ECO:0007669"/>
    <property type="project" value="InterPro"/>
</dbReference>
<dbReference type="SMART" id="SM00387">
    <property type="entry name" value="HATPase_c"/>
    <property type="match status" value="1"/>
</dbReference>
<dbReference type="PROSITE" id="PS50109">
    <property type="entry name" value="HIS_KIN"/>
    <property type="match status" value="1"/>
</dbReference>
<dbReference type="InterPro" id="IPR051315">
    <property type="entry name" value="Bact_Chemotaxis_CheA"/>
</dbReference>
<dbReference type="SUPFAM" id="SSF55874">
    <property type="entry name" value="ATPase domain of HSP90 chaperone/DNA topoisomerase II/histidine kinase"/>
    <property type="match status" value="1"/>
</dbReference>
<dbReference type="PANTHER" id="PTHR43395">
    <property type="entry name" value="SENSOR HISTIDINE KINASE CHEA"/>
    <property type="match status" value="1"/>
</dbReference>
<dbReference type="PANTHER" id="PTHR43395:SF10">
    <property type="entry name" value="CHEMOTAXIS PROTEIN CHEA"/>
    <property type="match status" value="1"/>
</dbReference>
<dbReference type="EMBL" id="CP036349">
    <property type="protein sequence ID" value="QDV74694.1"/>
    <property type="molecule type" value="Genomic_DNA"/>
</dbReference>
<evidence type="ECO:0000256" key="12">
    <source>
        <dbReference type="PROSITE-ProRule" id="PRU00110"/>
    </source>
</evidence>
<comment type="catalytic activity">
    <reaction evidence="1">
        <text>ATP + protein L-histidine = ADP + protein N-phospho-L-histidine.</text>
        <dbReference type="EC" id="2.7.13.3"/>
    </reaction>
</comment>
<dbReference type="InterPro" id="IPR036061">
    <property type="entry name" value="CheW-like_dom_sf"/>
</dbReference>
<accession>A0A518KA70</accession>
<evidence type="ECO:0000256" key="2">
    <source>
        <dbReference type="ARBA" id="ARBA00012438"/>
    </source>
</evidence>
<dbReference type="GO" id="GO:0006935">
    <property type="term" value="P:chemotaxis"/>
    <property type="evidence" value="ECO:0007669"/>
    <property type="project" value="InterPro"/>
</dbReference>
<evidence type="ECO:0000256" key="3">
    <source>
        <dbReference type="ARBA" id="ARBA00021495"/>
    </source>
</evidence>
<keyword evidence="10" id="KW-0902">Two-component regulatory system</keyword>
<feature type="domain" description="CheW-like" evidence="14">
    <location>
        <begin position="518"/>
        <end position="658"/>
    </location>
</feature>
<dbReference type="SUPFAM" id="SSF50341">
    <property type="entry name" value="CheW-like"/>
    <property type="match status" value="1"/>
</dbReference>
<dbReference type="Gene3D" id="2.30.30.40">
    <property type="entry name" value="SH3 Domains"/>
    <property type="match status" value="1"/>
</dbReference>
<dbReference type="SMART" id="SM01231">
    <property type="entry name" value="H-kinase_dim"/>
    <property type="match status" value="1"/>
</dbReference>
<sequence length="658" mass="69697">MLTAAEEANGRLRGLLNLVRSGQGSTAAFMASELGTLAGDIDSCDEAANLVAEAAATVTERGSTEESGDSLAEYLETALARFEQLLAEAEGTFDEESTCDPVAEELPEVDYSLLSAFVQESREHLEAAEPCLLKLEENPSAKDDLDAVFRAFHTLKGGAGFCGLVAIGRVAHEAETLLDLARQGKASLQGEAMDLSLRSIDVLKSQVDAAAELTPEDGNLQMSPEAASLQNDLRAAVESIRSGKQIAERVVEANAASAEPAGRTATAAAAGETVRVDRDRLDSLINLIGELVIAESMVAAGAVKNGHSNENTMQLNKITRELQELSLSLRMMPIQGLFQKMARLVRDLSKKLDKPVRFVTEGGETELDKSVLDQVADPLLHIVRNAVDHGVEASGADRVAAGKEEAATVTLRAFHRGGCIHIEVCDDGRGLDHERILKKAVEQGLVAPDASLTPDQINRLIFHPGFSTAAQLTDVSGRGVGMDVVIRNVEALRGSVSIQTKKGEGTKITLTLPLTLAIIDGIIAKIAGQRYIFPTLAIREQLHPSAVNIQTTPTGGQVMLVRGRTLTLHSSHDLFGVHRSFDTDFDETATDKQGIIIVVEEGDNLAGVLVDEVIGQQQVVIKSLGEIVGEVPGVAGGAVLPDGHIGLIVDVGGMLALA</sequence>
<dbReference type="EC" id="2.7.13.3" evidence="2"/>
<evidence type="ECO:0000256" key="10">
    <source>
        <dbReference type="ARBA" id="ARBA00023012"/>
    </source>
</evidence>
<dbReference type="InterPro" id="IPR036097">
    <property type="entry name" value="HisK_dim/P_sf"/>
</dbReference>
<evidence type="ECO:0000256" key="1">
    <source>
        <dbReference type="ARBA" id="ARBA00000085"/>
    </source>
</evidence>
<dbReference type="PROSITE" id="PS50894">
    <property type="entry name" value="HPT"/>
    <property type="match status" value="1"/>
</dbReference>
<evidence type="ECO:0000259" key="15">
    <source>
        <dbReference type="PROSITE" id="PS50894"/>
    </source>
</evidence>
<keyword evidence="8" id="KW-0418">Kinase</keyword>
<dbReference type="PROSITE" id="PS50851">
    <property type="entry name" value="CHEW"/>
    <property type="match status" value="1"/>
</dbReference>
<dbReference type="Gene3D" id="1.10.287.560">
    <property type="entry name" value="Histidine kinase CheA-like, homodimeric domain"/>
    <property type="match status" value="1"/>
</dbReference>
<dbReference type="RefSeq" id="WP_145113324.1">
    <property type="nucleotide sequence ID" value="NZ_CP036349.1"/>
</dbReference>
<dbReference type="SUPFAM" id="SSF47226">
    <property type="entry name" value="Histidine-containing phosphotransfer domain, HPT domain"/>
    <property type="match status" value="1"/>
</dbReference>
<dbReference type="CDD" id="cd00088">
    <property type="entry name" value="HPT"/>
    <property type="match status" value="1"/>
</dbReference>
<dbReference type="FunFam" id="3.30.565.10:FF:000016">
    <property type="entry name" value="Chemotaxis protein CheA, putative"/>
    <property type="match status" value="1"/>
</dbReference>
<dbReference type="Gene3D" id="1.20.120.160">
    <property type="entry name" value="HPT domain"/>
    <property type="match status" value="1"/>
</dbReference>
<comment type="function">
    <text evidence="11">Involved in the transmission of sensory signals from the chemoreceptors to the flagellar motors. CheA is autophosphorylated; it can transfer its phosphate group to either CheB or CheY.</text>
</comment>
<dbReference type="CDD" id="cd16916">
    <property type="entry name" value="HATPase_CheA-like"/>
    <property type="match status" value="1"/>
</dbReference>
<evidence type="ECO:0000256" key="9">
    <source>
        <dbReference type="ARBA" id="ARBA00022840"/>
    </source>
</evidence>
<evidence type="ECO:0000256" key="6">
    <source>
        <dbReference type="ARBA" id="ARBA00022679"/>
    </source>
</evidence>
<name>A0A518KA70_9BACT</name>
<evidence type="ECO:0000259" key="14">
    <source>
        <dbReference type="PROSITE" id="PS50851"/>
    </source>
</evidence>
<keyword evidence="5 12" id="KW-0597">Phosphoprotein</keyword>
<evidence type="ECO:0000256" key="4">
    <source>
        <dbReference type="ARBA" id="ARBA00022500"/>
    </source>
</evidence>
<dbReference type="Proteomes" id="UP000316426">
    <property type="component" value="Chromosome"/>
</dbReference>
<keyword evidence="4" id="KW-0145">Chemotaxis</keyword>